<reference evidence="1" key="2">
    <citation type="submission" date="2017-11" db="EMBL/GenBank/DDBJ databases">
        <title>Coralsnake Venomics: Analyses of Venom Gland Transcriptomes and Proteomes of Six Brazilian Taxa.</title>
        <authorList>
            <person name="Aird S.D."/>
            <person name="Jorge da Silva N."/>
            <person name="Qiu L."/>
            <person name="Villar-Briones A."/>
            <person name="Aparecida-Saddi V."/>
            <person name="Campos-Telles M.P."/>
            <person name="Grau M."/>
            <person name="Mikheyev A.S."/>
        </authorList>
    </citation>
    <scope>NUCLEOTIDE SEQUENCE</scope>
    <source>
        <tissue evidence="1">Venom_gland</tissue>
    </source>
</reference>
<organism evidence="1">
    <name type="scientific">Micrurus lemniscatus lemniscatus</name>
    <dbReference type="NCBI Taxonomy" id="129467"/>
    <lineage>
        <taxon>Eukaryota</taxon>
        <taxon>Metazoa</taxon>
        <taxon>Chordata</taxon>
        <taxon>Craniata</taxon>
        <taxon>Vertebrata</taxon>
        <taxon>Euteleostomi</taxon>
        <taxon>Lepidosauria</taxon>
        <taxon>Squamata</taxon>
        <taxon>Bifurcata</taxon>
        <taxon>Unidentata</taxon>
        <taxon>Episquamata</taxon>
        <taxon>Toxicofera</taxon>
        <taxon>Serpentes</taxon>
        <taxon>Colubroidea</taxon>
        <taxon>Elapidae</taxon>
        <taxon>Elapinae</taxon>
        <taxon>Micrurus</taxon>
    </lineage>
</organism>
<dbReference type="EMBL" id="IACK01021112">
    <property type="protein sequence ID" value="LAA69766.1"/>
    <property type="molecule type" value="Transcribed_RNA"/>
</dbReference>
<proteinExistence type="predicted"/>
<evidence type="ECO:0000313" key="1">
    <source>
        <dbReference type="EMBL" id="LAA69766.1"/>
    </source>
</evidence>
<sequence>MWTVALAYPSTVKDCQGFILFLCPLLAEGPLKHSTVKQEVTICTCSLTHFLIFYDCQTYEIPISSRSITVHIFPPLLPPYSSSLASIEECIFPFTWLLSK</sequence>
<name>A0A2D4HCX7_MICLE</name>
<accession>A0A2D4HCX7</accession>
<protein>
    <submittedName>
        <fullName evidence="1">Uncharacterized protein</fullName>
    </submittedName>
</protein>
<dbReference type="AlphaFoldDB" id="A0A2D4HCX7"/>
<reference evidence="1" key="1">
    <citation type="submission" date="2017-07" db="EMBL/GenBank/DDBJ databases">
        <authorList>
            <person name="Mikheyev A."/>
            <person name="Grau M."/>
        </authorList>
    </citation>
    <scope>NUCLEOTIDE SEQUENCE</scope>
    <source>
        <tissue evidence="1">Venom_gland</tissue>
    </source>
</reference>